<evidence type="ECO:0000313" key="11">
    <source>
        <dbReference type="Proteomes" id="UP000000212"/>
    </source>
</evidence>
<dbReference type="AlphaFoldDB" id="K8E6R1"/>
<keyword evidence="2 9" id="KW-0813">Transport</keyword>
<dbReference type="GO" id="GO:0008381">
    <property type="term" value="F:mechanosensitive monoatomic ion channel activity"/>
    <property type="evidence" value="ECO:0007669"/>
    <property type="project" value="UniProtKB-UniRule"/>
</dbReference>
<evidence type="ECO:0000256" key="7">
    <source>
        <dbReference type="ARBA" id="ARBA00023136"/>
    </source>
</evidence>
<name>K8E6R1_CARML</name>
<proteinExistence type="inferred from homology"/>
<protein>
    <recommendedName>
        <fullName evidence="9">Large-conductance mechanosensitive channel</fullName>
    </recommendedName>
</protein>
<feature type="transmembrane region" description="Helical" evidence="9">
    <location>
        <begin position="21"/>
        <end position="48"/>
    </location>
</feature>
<evidence type="ECO:0000256" key="2">
    <source>
        <dbReference type="ARBA" id="ARBA00022448"/>
    </source>
</evidence>
<dbReference type="HOGENOM" id="CLU_095787_0_0_9"/>
<dbReference type="Proteomes" id="UP000000212">
    <property type="component" value="Chromosome"/>
</dbReference>
<evidence type="ECO:0000256" key="8">
    <source>
        <dbReference type="ARBA" id="ARBA00023303"/>
    </source>
</evidence>
<comment type="subcellular location">
    <subcellularLocation>
        <location evidence="9">Cell membrane</location>
        <topology evidence="9">Multi-pass membrane protein</topology>
    </subcellularLocation>
    <subcellularLocation>
        <location evidence="1">Membrane</location>
        <topology evidence="1">Multi-pass membrane protein</topology>
    </subcellularLocation>
</comment>
<keyword evidence="5 9" id="KW-1133">Transmembrane helix</keyword>
<dbReference type="InterPro" id="IPR037673">
    <property type="entry name" value="MSC/AndL"/>
</dbReference>
<keyword evidence="7 9" id="KW-0472">Membrane</keyword>
<dbReference type="SUPFAM" id="SSF81330">
    <property type="entry name" value="Gated mechanosensitive channel"/>
    <property type="match status" value="1"/>
</dbReference>
<dbReference type="PANTHER" id="PTHR30266:SF2">
    <property type="entry name" value="LARGE-CONDUCTANCE MECHANOSENSITIVE CHANNEL"/>
    <property type="match status" value="1"/>
</dbReference>
<dbReference type="GO" id="GO:0005886">
    <property type="term" value="C:plasma membrane"/>
    <property type="evidence" value="ECO:0007669"/>
    <property type="project" value="UniProtKB-SubCell"/>
</dbReference>
<organism evidence="10 11">
    <name type="scientific">Carnobacterium maltaromaticum LMA28</name>
    <dbReference type="NCBI Taxonomy" id="1234679"/>
    <lineage>
        <taxon>Bacteria</taxon>
        <taxon>Bacillati</taxon>
        <taxon>Bacillota</taxon>
        <taxon>Bacilli</taxon>
        <taxon>Lactobacillales</taxon>
        <taxon>Carnobacteriaceae</taxon>
        <taxon>Carnobacterium</taxon>
    </lineage>
</organism>
<evidence type="ECO:0000256" key="3">
    <source>
        <dbReference type="ARBA" id="ARBA00022475"/>
    </source>
</evidence>
<dbReference type="STRING" id="1234679.BN424_3073"/>
<sequence>MFKNMLAEFKEFALRGSVLDLAVGVVIGGAFSAIVTSLVTNIITPIIVALTGGSNISDLSIKILNAKLMYGAFLQSIIDFLIIAFSIFMFIKVINTFVAKMKKPVEEVEEEVEINATEEYLKEIRDLLAQQNKEI</sequence>
<evidence type="ECO:0000256" key="6">
    <source>
        <dbReference type="ARBA" id="ARBA00023065"/>
    </source>
</evidence>
<keyword evidence="8 9" id="KW-0407">Ion channel</keyword>
<keyword evidence="6 9" id="KW-0406">Ion transport</keyword>
<evidence type="ECO:0000256" key="1">
    <source>
        <dbReference type="ARBA" id="ARBA00004141"/>
    </source>
</evidence>
<comment type="function">
    <text evidence="9">Channel that opens in response to stretch forces in the membrane lipid bilayer. May participate in the regulation of osmotic pressure changes within the cell.</text>
</comment>
<dbReference type="Gene3D" id="1.10.1200.120">
    <property type="entry name" value="Large-conductance mechanosensitive channel, MscL, domain 1"/>
    <property type="match status" value="1"/>
</dbReference>
<accession>K8E6R1</accession>
<dbReference type="InterPro" id="IPR036019">
    <property type="entry name" value="MscL_channel"/>
</dbReference>
<dbReference type="EMBL" id="HE999757">
    <property type="protein sequence ID" value="CCO12494.2"/>
    <property type="molecule type" value="Genomic_DNA"/>
</dbReference>
<keyword evidence="3 9" id="KW-1003">Cell membrane</keyword>
<dbReference type="OrthoDB" id="9810350at2"/>
<evidence type="ECO:0000256" key="4">
    <source>
        <dbReference type="ARBA" id="ARBA00022692"/>
    </source>
</evidence>
<evidence type="ECO:0000256" key="5">
    <source>
        <dbReference type="ARBA" id="ARBA00022989"/>
    </source>
</evidence>
<comment type="similarity">
    <text evidence="9">Belongs to the MscL family.</text>
</comment>
<dbReference type="HAMAP" id="MF_00115">
    <property type="entry name" value="MscL"/>
    <property type="match status" value="1"/>
</dbReference>
<dbReference type="KEGG" id="cml:BN424_3073"/>
<evidence type="ECO:0000256" key="9">
    <source>
        <dbReference type="HAMAP-Rule" id="MF_00115"/>
    </source>
</evidence>
<dbReference type="PANTHER" id="PTHR30266">
    <property type="entry name" value="MECHANOSENSITIVE CHANNEL MSCL"/>
    <property type="match status" value="1"/>
</dbReference>
<feature type="transmembrane region" description="Helical" evidence="9">
    <location>
        <begin position="68"/>
        <end position="94"/>
    </location>
</feature>
<dbReference type="PRINTS" id="PR01264">
    <property type="entry name" value="MECHCHANNEL"/>
</dbReference>
<dbReference type="Pfam" id="PF01741">
    <property type="entry name" value="MscL"/>
    <property type="match status" value="1"/>
</dbReference>
<evidence type="ECO:0000313" key="10">
    <source>
        <dbReference type="EMBL" id="CCO12494.2"/>
    </source>
</evidence>
<keyword evidence="11" id="KW-1185">Reference proteome</keyword>
<keyword evidence="4 9" id="KW-0812">Transmembrane</keyword>
<dbReference type="InterPro" id="IPR001185">
    <property type="entry name" value="MS_channel"/>
</dbReference>
<dbReference type="NCBIfam" id="TIGR00220">
    <property type="entry name" value="mscL"/>
    <property type="match status" value="1"/>
</dbReference>
<reference evidence="11" key="1">
    <citation type="journal article" date="2013" name="Genome Announc.">
        <title>Complete Chromosome Sequence of Carnobacterium maltaromaticum LMA 28.</title>
        <authorList>
            <person name="Cailliez-Grimal C."/>
            <person name="Chaillou S."/>
            <person name="Anba-Mondoloni J."/>
            <person name="Loux V."/>
            <person name="Afzal M.I."/>
            <person name="Rahman A."/>
            <person name="Kergourlay G."/>
            <person name="Champomier-Verges M.C."/>
            <person name="Zagorec M."/>
            <person name="Dalgaard P."/>
            <person name="Leisner J.J."/>
            <person name="Prevost H."/>
            <person name="Revol-Junelles A.M."/>
            <person name="Borges F."/>
        </authorList>
    </citation>
    <scope>NUCLEOTIDE SEQUENCE</scope>
    <source>
        <strain evidence="11">LMA28</strain>
    </source>
</reference>
<gene>
    <name evidence="9 10" type="primary">mscL</name>
    <name evidence="10" type="ORF">BN424_3073</name>
</gene>
<dbReference type="eggNOG" id="COG1970">
    <property type="taxonomic scope" value="Bacteria"/>
</dbReference>
<comment type="subunit">
    <text evidence="9">Homopentamer.</text>
</comment>